<organism evidence="1 2">
    <name type="scientific">Yersinia pestis bv. Antiqua (strain Nepal516)</name>
    <dbReference type="NCBI Taxonomy" id="377628"/>
    <lineage>
        <taxon>Bacteria</taxon>
        <taxon>Pseudomonadati</taxon>
        <taxon>Pseudomonadota</taxon>
        <taxon>Gammaproteobacteria</taxon>
        <taxon>Enterobacterales</taxon>
        <taxon>Yersiniaceae</taxon>
        <taxon>Yersinia</taxon>
    </lineage>
</organism>
<name>A0A0H2YJD0_YERPN</name>
<protein>
    <submittedName>
        <fullName evidence="1">Uncharacterized protein</fullName>
    </submittedName>
</protein>
<dbReference type="EMBL" id="CP000305">
    <property type="protein sequence ID" value="ABG19073.1"/>
    <property type="molecule type" value="Genomic_DNA"/>
</dbReference>
<dbReference type="Proteomes" id="UP000008936">
    <property type="component" value="Chromosome"/>
</dbReference>
<sequence>MWVADNPDGINKLPQVICWLITGGYFLYKKITGCIDT</sequence>
<gene>
    <name evidence="1" type="ordered locus">YPN_2746</name>
</gene>
<dbReference type="HOGENOM" id="CLU_3350713_0_0_6"/>
<proteinExistence type="predicted"/>
<dbReference type="KEGG" id="ypn:YPN_2746"/>
<evidence type="ECO:0000313" key="2">
    <source>
        <dbReference type="Proteomes" id="UP000008936"/>
    </source>
</evidence>
<accession>A0A0H2YJD0</accession>
<dbReference type="AlphaFoldDB" id="A0A0H2YJD0"/>
<evidence type="ECO:0000313" key="1">
    <source>
        <dbReference type="EMBL" id="ABG19073.1"/>
    </source>
</evidence>
<reference evidence="1 2" key="1">
    <citation type="journal article" date="2006" name="J. Bacteriol.">
        <title>Complete genome sequence of Yersinia pestis strains Antiqua and Nepal516: evidence of gene reduction in an emerging pathogen.</title>
        <authorList>
            <person name="Chain P.S."/>
            <person name="Hu P."/>
            <person name="Malfatti S.A."/>
            <person name="Radnedge L."/>
            <person name="Larimer F."/>
            <person name="Vergez L.M."/>
            <person name="Worsham P."/>
            <person name="Chu M.C."/>
            <person name="Andersen G.L."/>
        </authorList>
    </citation>
    <scope>NUCLEOTIDE SEQUENCE [LARGE SCALE GENOMIC DNA]</scope>
    <source>
        <strain evidence="1 2">Nepal516</strain>
    </source>
</reference>